<keyword evidence="2" id="KW-0547">Nucleotide-binding</keyword>
<protein>
    <recommendedName>
        <fullName evidence="6">Protein kinase domain-containing protein</fullName>
    </recommendedName>
</protein>
<dbReference type="PANTHER" id="PTHR11042">
    <property type="entry name" value="EUKARYOTIC TRANSLATION INITIATION FACTOR 2-ALPHA KINASE EIF2-ALPHA KINASE -RELATED"/>
    <property type="match status" value="1"/>
</dbReference>
<evidence type="ECO:0000256" key="5">
    <source>
        <dbReference type="ARBA" id="ARBA00037982"/>
    </source>
</evidence>
<evidence type="ECO:0000259" key="6">
    <source>
        <dbReference type="PROSITE" id="PS50011"/>
    </source>
</evidence>
<dbReference type="SUPFAM" id="SSF56112">
    <property type="entry name" value="Protein kinase-like (PK-like)"/>
    <property type="match status" value="1"/>
</dbReference>
<evidence type="ECO:0000256" key="2">
    <source>
        <dbReference type="ARBA" id="ARBA00022741"/>
    </source>
</evidence>
<dbReference type="EMBL" id="KN822956">
    <property type="protein sequence ID" value="KIO32209.1"/>
    <property type="molecule type" value="Genomic_DNA"/>
</dbReference>
<organism evidence="7 8">
    <name type="scientific">Tulasnella calospora MUT 4182</name>
    <dbReference type="NCBI Taxonomy" id="1051891"/>
    <lineage>
        <taxon>Eukaryota</taxon>
        <taxon>Fungi</taxon>
        <taxon>Dikarya</taxon>
        <taxon>Basidiomycota</taxon>
        <taxon>Agaricomycotina</taxon>
        <taxon>Agaricomycetes</taxon>
        <taxon>Cantharellales</taxon>
        <taxon>Tulasnellaceae</taxon>
        <taxon>Tulasnella</taxon>
    </lineage>
</organism>
<dbReference type="PROSITE" id="PS50011">
    <property type="entry name" value="PROTEIN_KINASE_DOM"/>
    <property type="match status" value="1"/>
</dbReference>
<dbReference type="Gene3D" id="1.10.510.10">
    <property type="entry name" value="Transferase(Phosphotransferase) domain 1"/>
    <property type="match status" value="1"/>
</dbReference>
<proteinExistence type="inferred from homology"/>
<dbReference type="GO" id="GO:0005737">
    <property type="term" value="C:cytoplasm"/>
    <property type="evidence" value="ECO:0007669"/>
    <property type="project" value="TreeGrafter"/>
</dbReference>
<gene>
    <name evidence="7" type="ORF">M407DRAFT_215051</name>
</gene>
<dbReference type="SMART" id="SM00220">
    <property type="entry name" value="S_TKc"/>
    <property type="match status" value="1"/>
</dbReference>
<keyword evidence="4" id="KW-0067">ATP-binding</keyword>
<accession>A0A0C3QUP4</accession>
<dbReference type="PROSITE" id="PS00108">
    <property type="entry name" value="PROTEIN_KINASE_ST"/>
    <property type="match status" value="1"/>
</dbReference>
<evidence type="ECO:0000313" key="8">
    <source>
        <dbReference type="Proteomes" id="UP000054248"/>
    </source>
</evidence>
<dbReference type="Pfam" id="PF00069">
    <property type="entry name" value="Pkinase"/>
    <property type="match status" value="1"/>
</dbReference>
<dbReference type="InterPro" id="IPR050339">
    <property type="entry name" value="CC_SR_Kinase"/>
</dbReference>
<name>A0A0C3QUP4_9AGAM</name>
<dbReference type="GO" id="GO:0004672">
    <property type="term" value="F:protein kinase activity"/>
    <property type="evidence" value="ECO:0007669"/>
    <property type="project" value="InterPro"/>
</dbReference>
<dbReference type="InterPro" id="IPR008271">
    <property type="entry name" value="Ser/Thr_kinase_AS"/>
</dbReference>
<evidence type="ECO:0000256" key="1">
    <source>
        <dbReference type="ARBA" id="ARBA00022679"/>
    </source>
</evidence>
<reference evidence="7 8" key="1">
    <citation type="submission" date="2014-04" db="EMBL/GenBank/DDBJ databases">
        <authorList>
            <consortium name="DOE Joint Genome Institute"/>
            <person name="Kuo A."/>
            <person name="Girlanda M."/>
            <person name="Perotto S."/>
            <person name="Kohler A."/>
            <person name="Nagy L.G."/>
            <person name="Floudas D."/>
            <person name="Copeland A."/>
            <person name="Barry K.W."/>
            <person name="Cichocki N."/>
            <person name="Veneault-Fourrey C."/>
            <person name="LaButti K."/>
            <person name="Lindquist E.A."/>
            <person name="Lipzen A."/>
            <person name="Lundell T."/>
            <person name="Morin E."/>
            <person name="Murat C."/>
            <person name="Sun H."/>
            <person name="Tunlid A."/>
            <person name="Henrissat B."/>
            <person name="Grigoriev I.V."/>
            <person name="Hibbett D.S."/>
            <person name="Martin F."/>
            <person name="Nordberg H.P."/>
            <person name="Cantor M.N."/>
            <person name="Hua S.X."/>
        </authorList>
    </citation>
    <scope>NUCLEOTIDE SEQUENCE [LARGE SCALE GENOMIC DNA]</scope>
    <source>
        <strain evidence="7 8">MUT 4182</strain>
    </source>
</reference>
<evidence type="ECO:0000256" key="4">
    <source>
        <dbReference type="ARBA" id="ARBA00022840"/>
    </source>
</evidence>
<dbReference type="AlphaFoldDB" id="A0A0C3QUP4"/>
<keyword evidence="3" id="KW-0418">Kinase</keyword>
<dbReference type="InterPro" id="IPR011009">
    <property type="entry name" value="Kinase-like_dom_sf"/>
</dbReference>
<dbReference type="STRING" id="1051891.A0A0C3QUP4"/>
<dbReference type="GO" id="GO:0005524">
    <property type="term" value="F:ATP binding"/>
    <property type="evidence" value="ECO:0007669"/>
    <property type="project" value="UniProtKB-KW"/>
</dbReference>
<dbReference type="HOGENOM" id="CLU_000288_25_2_1"/>
<keyword evidence="1" id="KW-0808">Transferase</keyword>
<evidence type="ECO:0000256" key="3">
    <source>
        <dbReference type="ARBA" id="ARBA00022777"/>
    </source>
</evidence>
<evidence type="ECO:0000313" key="7">
    <source>
        <dbReference type="EMBL" id="KIO32209.1"/>
    </source>
</evidence>
<feature type="domain" description="Protein kinase" evidence="6">
    <location>
        <begin position="1"/>
        <end position="208"/>
    </location>
</feature>
<dbReference type="OrthoDB" id="5337378at2759"/>
<comment type="similarity">
    <text evidence="5">Belongs to the protein kinase superfamily. Ser/Thr protein kinase family. GCN2 subfamily.</text>
</comment>
<feature type="non-terminal residue" evidence="7">
    <location>
        <position position="1"/>
    </location>
</feature>
<keyword evidence="8" id="KW-1185">Reference proteome</keyword>
<dbReference type="GO" id="GO:0005634">
    <property type="term" value="C:nucleus"/>
    <property type="evidence" value="ECO:0007669"/>
    <property type="project" value="TreeGrafter"/>
</dbReference>
<dbReference type="InterPro" id="IPR000719">
    <property type="entry name" value="Prot_kinase_dom"/>
</dbReference>
<sequence length="271" mass="29767">TTQGHDNVLHFIDAWEQDCTLYIQTELCELGSLETYLAGYGKLHDRLDEGRLWKMLSEVANGLLHIHRCGVLHLDLKPANIFVTDEGRLRIGDFGMATRWPRLEAQSNDGGGFEREGDREYLAAEILVGVYGPAADIFSFGMIMLEAAGNIVVPSYGEMWHALRNDDFSAVCLDSYSFVLVNTIRSMMASDYTTRPSIEALSTMDPVLHARAVMKRTRLDRLGTSKMFKASAFAAEGPGFLTEILGAEVVATIQPAPAGCVPGDADMDLGE</sequence>
<reference evidence="8" key="2">
    <citation type="submission" date="2015-01" db="EMBL/GenBank/DDBJ databases">
        <title>Evolutionary Origins and Diversification of the Mycorrhizal Mutualists.</title>
        <authorList>
            <consortium name="DOE Joint Genome Institute"/>
            <consortium name="Mycorrhizal Genomics Consortium"/>
            <person name="Kohler A."/>
            <person name="Kuo A."/>
            <person name="Nagy L.G."/>
            <person name="Floudas D."/>
            <person name="Copeland A."/>
            <person name="Barry K.W."/>
            <person name="Cichocki N."/>
            <person name="Veneault-Fourrey C."/>
            <person name="LaButti K."/>
            <person name="Lindquist E.A."/>
            <person name="Lipzen A."/>
            <person name="Lundell T."/>
            <person name="Morin E."/>
            <person name="Murat C."/>
            <person name="Riley R."/>
            <person name="Ohm R."/>
            <person name="Sun H."/>
            <person name="Tunlid A."/>
            <person name="Henrissat B."/>
            <person name="Grigoriev I.V."/>
            <person name="Hibbett D.S."/>
            <person name="Martin F."/>
        </authorList>
    </citation>
    <scope>NUCLEOTIDE SEQUENCE [LARGE SCALE GENOMIC DNA]</scope>
    <source>
        <strain evidence="8">MUT 4182</strain>
    </source>
</reference>
<dbReference type="Proteomes" id="UP000054248">
    <property type="component" value="Unassembled WGS sequence"/>
</dbReference>